<reference evidence="3 4" key="1">
    <citation type="submission" date="2020-02" db="EMBL/GenBank/DDBJ databases">
        <title>Acidophilic actinobacteria isolated from forest soil.</title>
        <authorList>
            <person name="Golinska P."/>
        </authorList>
    </citation>
    <scope>NUCLEOTIDE SEQUENCE [LARGE SCALE GENOMIC DNA]</scope>
    <source>
        <strain evidence="3 4">NL8</strain>
    </source>
</reference>
<evidence type="ECO:0000313" key="3">
    <source>
        <dbReference type="EMBL" id="MBS2551412.1"/>
    </source>
</evidence>
<dbReference type="RefSeq" id="WP_212015923.1">
    <property type="nucleotide sequence ID" value="NZ_JAAFYZ010000138.1"/>
</dbReference>
<name>A0ABS5KZ95_9ACTN</name>
<proteinExistence type="predicted"/>
<comment type="caution">
    <text evidence="3">The sequence shown here is derived from an EMBL/GenBank/DDBJ whole genome shotgun (WGS) entry which is preliminary data.</text>
</comment>
<dbReference type="InterPro" id="IPR039448">
    <property type="entry name" value="Beta_helix"/>
</dbReference>
<accession>A0ABS5KZ95</accession>
<keyword evidence="1" id="KW-0732">Signal</keyword>
<evidence type="ECO:0000256" key="1">
    <source>
        <dbReference type="SAM" id="SignalP"/>
    </source>
</evidence>
<gene>
    <name evidence="3" type="ORF">KGQ19_31550</name>
</gene>
<feature type="signal peptide" evidence="1">
    <location>
        <begin position="1"/>
        <end position="29"/>
    </location>
</feature>
<keyword evidence="4" id="KW-1185">Reference proteome</keyword>
<feature type="domain" description="Right handed beta helix" evidence="2">
    <location>
        <begin position="204"/>
        <end position="379"/>
    </location>
</feature>
<dbReference type="InterPro" id="IPR006626">
    <property type="entry name" value="PbH1"/>
</dbReference>
<dbReference type="InterPro" id="IPR006311">
    <property type="entry name" value="TAT_signal"/>
</dbReference>
<dbReference type="EMBL" id="JAAFYZ010000138">
    <property type="protein sequence ID" value="MBS2551412.1"/>
    <property type="molecule type" value="Genomic_DNA"/>
</dbReference>
<feature type="chain" id="PRO_5045643869" evidence="1">
    <location>
        <begin position="30"/>
        <end position="516"/>
    </location>
</feature>
<sequence length="516" mass="53762">MAHLPARRGIVWTAAAASLALGTAAPAYAHDSGHRSSTAYYVDCSRSHDGNGTAAQPWNSLADANKPVFAPGAHLLFARGSTCVGTLAPQGSGVAGADIVVDAYGSGTLPLPRIDGNGALETVSLHNQQYFEIHHLDVTNAADPGTKHRGIHVDAQDVGKLSHIVISGVDVHDILGDDTKDADGSDGIDVSVHGTTVPTWFDDVRITGNTLTHVNREGVVTASSWAQYNGFQEHPFTHVLIRGNDLARTGGDGIVVEQVSGALVDHNTLAGFNVASQGYNAGIWPWDSDHVTFQYNDVSGGHGHQDSMAYDIDDFTDTIVYQYNYSHDNDGGFALICGTADGYVRNSVIRYNISQDDSYRGVENCSGPSGPVQVYNNTIYVKPGAGMQVLRENNDSTARAVQFTNNVVVNAGAPSDATFGLSATTSYKLADNTFFNTATAPGTGTLTTNPLLVAGGTATGVGTHANGYRLCAGSPALGSGIAIAGNGGRDYFGNAIRAGAPDRGAYAGAGVRSYGT</sequence>
<dbReference type="Proteomes" id="UP000730482">
    <property type="component" value="Unassembled WGS sequence"/>
</dbReference>
<dbReference type="Gene3D" id="2.160.20.10">
    <property type="entry name" value="Single-stranded right-handed beta-helix, Pectin lyase-like"/>
    <property type="match status" value="1"/>
</dbReference>
<dbReference type="InterPro" id="IPR012334">
    <property type="entry name" value="Pectin_lyas_fold"/>
</dbReference>
<dbReference type="InterPro" id="IPR011050">
    <property type="entry name" value="Pectin_lyase_fold/virulence"/>
</dbReference>
<dbReference type="SUPFAM" id="SSF51126">
    <property type="entry name" value="Pectin lyase-like"/>
    <property type="match status" value="1"/>
</dbReference>
<dbReference type="PROSITE" id="PS51318">
    <property type="entry name" value="TAT"/>
    <property type="match status" value="1"/>
</dbReference>
<organism evidence="3 4">
    <name type="scientific">Catenulispora pinistramenti</name>
    <dbReference type="NCBI Taxonomy" id="2705254"/>
    <lineage>
        <taxon>Bacteria</taxon>
        <taxon>Bacillati</taxon>
        <taxon>Actinomycetota</taxon>
        <taxon>Actinomycetes</taxon>
        <taxon>Catenulisporales</taxon>
        <taxon>Catenulisporaceae</taxon>
        <taxon>Catenulispora</taxon>
    </lineage>
</organism>
<dbReference type="Pfam" id="PF13229">
    <property type="entry name" value="Beta_helix"/>
    <property type="match status" value="1"/>
</dbReference>
<evidence type="ECO:0000259" key="2">
    <source>
        <dbReference type="Pfam" id="PF13229"/>
    </source>
</evidence>
<protein>
    <submittedName>
        <fullName evidence="3">Right-handed parallel beta-helix repeat-containing protein</fullName>
    </submittedName>
</protein>
<dbReference type="SMART" id="SM00710">
    <property type="entry name" value="PbH1"/>
    <property type="match status" value="8"/>
</dbReference>
<evidence type="ECO:0000313" key="4">
    <source>
        <dbReference type="Proteomes" id="UP000730482"/>
    </source>
</evidence>